<evidence type="ECO:0000256" key="1">
    <source>
        <dbReference type="SAM" id="MobiDB-lite"/>
    </source>
</evidence>
<gene>
    <name evidence="2" type="ORF">LY89DRAFT_436873</name>
</gene>
<proteinExistence type="predicted"/>
<evidence type="ECO:0000313" key="2">
    <source>
        <dbReference type="EMBL" id="KUJ06153.1"/>
    </source>
</evidence>
<dbReference type="OrthoDB" id="5307280at2759"/>
<protein>
    <submittedName>
        <fullName evidence="2">Uncharacterized protein</fullName>
    </submittedName>
</protein>
<dbReference type="EMBL" id="KQ947458">
    <property type="protein sequence ID" value="KUJ06153.1"/>
    <property type="molecule type" value="Genomic_DNA"/>
</dbReference>
<dbReference type="Proteomes" id="UP000070700">
    <property type="component" value="Unassembled WGS sequence"/>
</dbReference>
<feature type="compositionally biased region" description="Polar residues" evidence="1">
    <location>
        <begin position="7"/>
        <end position="20"/>
    </location>
</feature>
<feature type="region of interest" description="Disordered" evidence="1">
    <location>
        <begin position="1"/>
        <end position="22"/>
    </location>
</feature>
<evidence type="ECO:0000313" key="3">
    <source>
        <dbReference type="Proteomes" id="UP000070700"/>
    </source>
</evidence>
<reference evidence="2 3" key="1">
    <citation type="submission" date="2015-10" db="EMBL/GenBank/DDBJ databases">
        <title>Full genome of DAOMC 229536 Phialocephala scopiformis, a fungal endophyte of spruce producing the potent anti-insectan compound rugulosin.</title>
        <authorList>
            <consortium name="DOE Joint Genome Institute"/>
            <person name="Walker A.K."/>
            <person name="Frasz S.L."/>
            <person name="Seifert K.A."/>
            <person name="Miller J.D."/>
            <person name="Mondo S.J."/>
            <person name="Labutti K."/>
            <person name="Lipzen A."/>
            <person name="Dockter R."/>
            <person name="Kennedy M."/>
            <person name="Grigoriev I.V."/>
            <person name="Spatafora J.W."/>
        </authorList>
    </citation>
    <scope>NUCLEOTIDE SEQUENCE [LARGE SCALE GENOMIC DNA]</scope>
    <source>
        <strain evidence="2 3">CBS 120377</strain>
    </source>
</reference>
<sequence length="117" mass="13227">MKDTAEMGNNQAVDNNNLGSRGSRALESYDELVELGNNQLKGDRTLSPVSTARTSPASACAPTKSQLCQQIIDTDQDWEVRGIIGREDIDGVLHYMVDWHPTLLPEHYTLWDIQRRW</sequence>
<dbReference type="GeneID" id="28817245"/>
<dbReference type="InParanoid" id="A0A132B1P6"/>
<dbReference type="AlphaFoldDB" id="A0A132B1P6"/>
<organism evidence="2 3">
    <name type="scientific">Mollisia scopiformis</name>
    <name type="common">Conifer needle endophyte fungus</name>
    <name type="synonym">Phialocephala scopiformis</name>
    <dbReference type="NCBI Taxonomy" id="149040"/>
    <lineage>
        <taxon>Eukaryota</taxon>
        <taxon>Fungi</taxon>
        <taxon>Dikarya</taxon>
        <taxon>Ascomycota</taxon>
        <taxon>Pezizomycotina</taxon>
        <taxon>Leotiomycetes</taxon>
        <taxon>Helotiales</taxon>
        <taxon>Mollisiaceae</taxon>
        <taxon>Mollisia</taxon>
    </lineage>
</organism>
<keyword evidence="3" id="KW-1185">Reference proteome</keyword>
<dbReference type="KEGG" id="psco:LY89DRAFT_436873"/>
<name>A0A132B1P6_MOLSC</name>
<accession>A0A132B1P6</accession>
<dbReference type="RefSeq" id="XP_018060508.1">
    <property type="nucleotide sequence ID" value="XM_018207519.1"/>
</dbReference>